<keyword evidence="1" id="KW-0175">Coiled coil</keyword>
<reference evidence="3 4" key="1">
    <citation type="submission" date="2014-06" db="EMBL/GenBank/DDBJ databases">
        <authorList>
            <person name="Swart Estienne"/>
        </authorList>
    </citation>
    <scope>NUCLEOTIDE SEQUENCE [LARGE SCALE GENOMIC DNA]</scope>
    <source>
        <strain evidence="3 4">130c</strain>
    </source>
</reference>
<keyword evidence="4" id="KW-1185">Reference proteome</keyword>
<evidence type="ECO:0000313" key="4">
    <source>
        <dbReference type="Proteomes" id="UP000039865"/>
    </source>
</evidence>
<dbReference type="InParanoid" id="A0A078AS42"/>
<feature type="region of interest" description="Disordered" evidence="2">
    <location>
        <begin position="76"/>
        <end position="107"/>
    </location>
</feature>
<feature type="region of interest" description="Disordered" evidence="2">
    <location>
        <begin position="187"/>
        <end position="209"/>
    </location>
</feature>
<name>A0A078AS42_STYLE</name>
<dbReference type="EMBL" id="CCKQ01013612">
    <property type="protein sequence ID" value="CDW85300.1"/>
    <property type="molecule type" value="Genomic_DNA"/>
</dbReference>
<dbReference type="AlphaFoldDB" id="A0A078AS42"/>
<protein>
    <recommendedName>
        <fullName evidence="5">Trichohyalin-plectin-homology domain-containing protein</fullName>
    </recommendedName>
</protein>
<sequence length="467" mass="56893">MSESRKERLVDIQKREQLKGLLSNKFKVKYGNKPSVAKYIDNEVAKFLKNDRLTEENLKKLDDKILKETLIRDKKENIQASRQSQKQDPERLSHNSGALSRKSGLSGNKDAVQLPHLRYQESQRALELLDLRLILNLEDEDDEWTAIMKFNTLLHYEEQKKALLREQERKRLIRQELDKQMGEKNIRKHKEKEEDKIRDKQMNEEHRRKKLEQKEQFRQEVELVNRLHQEMDQERQMIYEKRKQERDYLQKMLIENEKNQKKLKQLREQEKLEDISAQKEYSRMLEKQEQDRLMEIQAREKRAQDFMNRMADTVIKQMDQKANEEEMKIRKYEMEKELRERLEDQRRFEMAKTQQIQTRKFLSKQMEDKLNRERMEKALNDEQAVMWKQDKDNYEEEERRLNQKIKTINNENAKFLQDQMESKKAKEKKKMNKQEFLLNKPLLREINQKKKAASSISDQASLRDIPQ</sequence>
<dbReference type="Proteomes" id="UP000039865">
    <property type="component" value="Unassembled WGS sequence"/>
</dbReference>
<evidence type="ECO:0000256" key="2">
    <source>
        <dbReference type="SAM" id="MobiDB-lite"/>
    </source>
</evidence>
<gene>
    <name evidence="3" type="primary">Contig2167.g2334</name>
    <name evidence="3" type="ORF">STYLEM_14374</name>
</gene>
<accession>A0A078AS42</accession>
<feature type="coiled-coil region" evidence="1">
    <location>
        <begin position="384"/>
        <end position="418"/>
    </location>
</feature>
<dbReference type="OMA" id="RQDVYSE"/>
<evidence type="ECO:0000313" key="3">
    <source>
        <dbReference type="EMBL" id="CDW85300.1"/>
    </source>
</evidence>
<proteinExistence type="predicted"/>
<dbReference type="OrthoDB" id="445364at2759"/>
<feature type="compositionally biased region" description="Polar residues" evidence="2">
    <location>
        <begin position="94"/>
        <end position="106"/>
    </location>
</feature>
<evidence type="ECO:0000256" key="1">
    <source>
        <dbReference type="SAM" id="Coils"/>
    </source>
</evidence>
<evidence type="ECO:0008006" key="5">
    <source>
        <dbReference type="Google" id="ProtNLM"/>
    </source>
</evidence>
<organism evidence="3 4">
    <name type="scientific">Stylonychia lemnae</name>
    <name type="common">Ciliate</name>
    <dbReference type="NCBI Taxonomy" id="5949"/>
    <lineage>
        <taxon>Eukaryota</taxon>
        <taxon>Sar</taxon>
        <taxon>Alveolata</taxon>
        <taxon>Ciliophora</taxon>
        <taxon>Intramacronucleata</taxon>
        <taxon>Spirotrichea</taxon>
        <taxon>Stichotrichia</taxon>
        <taxon>Sporadotrichida</taxon>
        <taxon>Oxytrichidae</taxon>
        <taxon>Stylonychinae</taxon>
        <taxon>Stylonychia</taxon>
    </lineage>
</organism>